<accession>A0AA40CG15</accession>
<proteinExistence type="predicted"/>
<evidence type="ECO:0000256" key="2">
    <source>
        <dbReference type="SAM" id="MobiDB-lite"/>
    </source>
</evidence>
<dbReference type="PROSITE" id="PS00028">
    <property type="entry name" value="ZINC_FINGER_C2H2_1"/>
    <property type="match status" value="2"/>
</dbReference>
<name>A0AA40CG15_9PEZI</name>
<dbReference type="SMART" id="SM00355">
    <property type="entry name" value="ZnF_C2H2"/>
    <property type="match status" value="2"/>
</dbReference>
<evidence type="ECO:0000313" key="5">
    <source>
        <dbReference type="Proteomes" id="UP001174934"/>
    </source>
</evidence>
<organism evidence="4 5">
    <name type="scientific">Bombardia bombarda</name>
    <dbReference type="NCBI Taxonomy" id="252184"/>
    <lineage>
        <taxon>Eukaryota</taxon>
        <taxon>Fungi</taxon>
        <taxon>Dikarya</taxon>
        <taxon>Ascomycota</taxon>
        <taxon>Pezizomycotina</taxon>
        <taxon>Sordariomycetes</taxon>
        <taxon>Sordariomycetidae</taxon>
        <taxon>Sordariales</taxon>
        <taxon>Lasiosphaeriaceae</taxon>
        <taxon>Bombardia</taxon>
    </lineage>
</organism>
<dbReference type="GO" id="GO:0008270">
    <property type="term" value="F:zinc ion binding"/>
    <property type="evidence" value="ECO:0007669"/>
    <property type="project" value="UniProtKB-KW"/>
</dbReference>
<keyword evidence="1" id="KW-0863">Zinc-finger</keyword>
<comment type="caution">
    <text evidence="4">The sequence shown here is derived from an EMBL/GenBank/DDBJ whole genome shotgun (WGS) entry which is preliminary data.</text>
</comment>
<reference evidence="4" key="1">
    <citation type="submission" date="2023-06" db="EMBL/GenBank/DDBJ databases">
        <title>Genome-scale phylogeny and comparative genomics of the fungal order Sordariales.</title>
        <authorList>
            <consortium name="Lawrence Berkeley National Laboratory"/>
            <person name="Hensen N."/>
            <person name="Bonometti L."/>
            <person name="Westerberg I."/>
            <person name="Brannstrom I.O."/>
            <person name="Guillou S."/>
            <person name="Cros-Aarteil S."/>
            <person name="Calhoun S."/>
            <person name="Haridas S."/>
            <person name="Kuo A."/>
            <person name="Mondo S."/>
            <person name="Pangilinan J."/>
            <person name="Riley R."/>
            <person name="LaButti K."/>
            <person name="Andreopoulos B."/>
            <person name="Lipzen A."/>
            <person name="Chen C."/>
            <person name="Yanf M."/>
            <person name="Daum C."/>
            <person name="Ng V."/>
            <person name="Clum A."/>
            <person name="Steindorff A."/>
            <person name="Ohm R."/>
            <person name="Martin F."/>
            <person name="Silar P."/>
            <person name="Natvig D."/>
            <person name="Lalanne C."/>
            <person name="Gautier V."/>
            <person name="Ament-velasquez S.L."/>
            <person name="Kruys A."/>
            <person name="Hutchinson M.I."/>
            <person name="Powell A.J."/>
            <person name="Barry K."/>
            <person name="Miller A.N."/>
            <person name="Grigoriev I.V."/>
            <person name="Debuchy R."/>
            <person name="Gladieux P."/>
            <person name="Thoren M.H."/>
            <person name="Johannesson H."/>
        </authorList>
    </citation>
    <scope>NUCLEOTIDE SEQUENCE</scope>
    <source>
        <strain evidence="4">SMH3391-2</strain>
    </source>
</reference>
<feature type="domain" description="C2H2-type" evidence="3">
    <location>
        <begin position="208"/>
        <end position="236"/>
    </location>
</feature>
<evidence type="ECO:0000256" key="1">
    <source>
        <dbReference type="PROSITE-ProRule" id="PRU00042"/>
    </source>
</evidence>
<dbReference type="EMBL" id="JAULSR010000001">
    <property type="protein sequence ID" value="KAK0637132.1"/>
    <property type="molecule type" value="Genomic_DNA"/>
</dbReference>
<dbReference type="PROSITE" id="PS50157">
    <property type="entry name" value="ZINC_FINGER_C2H2_2"/>
    <property type="match status" value="2"/>
</dbReference>
<feature type="compositionally biased region" description="Polar residues" evidence="2">
    <location>
        <begin position="137"/>
        <end position="156"/>
    </location>
</feature>
<sequence>MDDTWQDFNSPGFGGLNMEELQQESGPLYNQEGETKVDDTYWMELFYEDPTPSTVDDPFSPVTPPCSSANTDSTASPGSSVQAFLSPDSQCAYISPRCLSIFTYPIASLDFMESPSNSEPIAVIASNSIINSTTQIMGSQPTQTKTRNSTRNTQRPKTLPARAQRKISRPEKCHMCEKGFPYVADLRTHIRAKHLEEANRLSISVPRSVCKWCQKSYARSDHLLRHLQNSHGHPKTKRKGGKIV</sequence>
<evidence type="ECO:0000259" key="3">
    <source>
        <dbReference type="PROSITE" id="PS50157"/>
    </source>
</evidence>
<protein>
    <recommendedName>
        <fullName evidence="3">C2H2-type domain-containing protein</fullName>
    </recommendedName>
</protein>
<feature type="domain" description="C2H2-type" evidence="3">
    <location>
        <begin position="171"/>
        <end position="199"/>
    </location>
</feature>
<keyword evidence="5" id="KW-1185">Reference proteome</keyword>
<dbReference type="Pfam" id="PF00096">
    <property type="entry name" value="zf-C2H2"/>
    <property type="match status" value="2"/>
</dbReference>
<keyword evidence="1" id="KW-0862">Zinc</keyword>
<feature type="region of interest" description="Disordered" evidence="2">
    <location>
        <begin position="136"/>
        <end position="168"/>
    </location>
</feature>
<gene>
    <name evidence="4" type="ORF">B0T17DRAFT_99143</name>
</gene>
<keyword evidence="1" id="KW-0479">Metal-binding</keyword>
<feature type="compositionally biased region" description="Polar residues" evidence="2">
    <location>
        <begin position="65"/>
        <end position="81"/>
    </location>
</feature>
<dbReference type="Gene3D" id="3.30.160.60">
    <property type="entry name" value="Classic Zinc Finger"/>
    <property type="match status" value="1"/>
</dbReference>
<dbReference type="AlphaFoldDB" id="A0AA40CG15"/>
<feature type="region of interest" description="Disordered" evidence="2">
    <location>
        <begin position="60"/>
        <end position="81"/>
    </location>
</feature>
<dbReference type="Proteomes" id="UP001174934">
    <property type="component" value="Unassembled WGS sequence"/>
</dbReference>
<dbReference type="InterPro" id="IPR036236">
    <property type="entry name" value="Znf_C2H2_sf"/>
</dbReference>
<evidence type="ECO:0000313" key="4">
    <source>
        <dbReference type="EMBL" id="KAK0637132.1"/>
    </source>
</evidence>
<dbReference type="InterPro" id="IPR013087">
    <property type="entry name" value="Znf_C2H2_type"/>
</dbReference>
<dbReference type="SUPFAM" id="SSF57667">
    <property type="entry name" value="beta-beta-alpha zinc fingers"/>
    <property type="match status" value="1"/>
</dbReference>